<evidence type="ECO:0000256" key="2">
    <source>
        <dbReference type="ARBA" id="ARBA00005748"/>
    </source>
</evidence>
<feature type="transmembrane region" description="Helical" evidence="8">
    <location>
        <begin position="214"/>
        <end position="233"/>
    </location>
</feature>
<gene>
    <name evidence="9" type="ORF">CRENBAI_016931</name>
</gene>
<dbReference type="InterPro" id="IPR019358">
    <property type="entry name" value="NEMP_fam"/>
</dbReference>
<name>A0AAV9RJT0_9TELE</name>
<feature type="transmembrane region" description="Helical" evidence="8">
    <location>
        <begin position="184"/>
        <end position="202"/>
    </location>
</feature>
<proteinExistence type="inferred from homology"/>
<dbReference type="Pfam" id="PF10225">
    <property type="entry name" value="NEMP"/>
    <property type="match status" value="1"/>
</dbReference>
<accession>A0AAV9RJT0</accession>
<feature type="transmembrane region" description="Helical" evidence="8">
    <location>
        <begin position="153"/>
        <end position="172"/>
    </location>
</feature>
<dbReference type="PANTHER" id="PTHR13598:SF4">
    <property type="entry name" value="NUCLEAR ENVELOPE INTEGRAL MEMBRANE PROTEIN 1"/>
    <property type="match status" value="1"/>
</dbReference>
<evidence type="ECO:0000256" key="5">
    <source>
        <dbReference type="ARBA" id="ARBA00022989"/>
    </source>
</evidence>
<dbReference type="PANTHER" id="PTHR13598">
    <property type="entry name" value="AT07567P-RELATED"/>
    <property type="match status" value="1"/>
</dbReference>
<evidence type="ECO:0008006" key="11">
    <source>
        <dbReference type="Google" id="ProtNLM"/>
    </source>
</evidence>
<keyword evidence="3 8" id="KW-0812">Transmembrane</keyword>
<dbReference type="AlphaFoldDB" id="A0AAV9RJT0"/>
<evidence type="ECO:0000256" key="1">
    <source>
        <dbReference type="ARBA" id="ARBA00004575"/>
    </source>
</evidence>
<evidence type="ECO:0000256" key="8">
    <source>
        <dbReference type="SAM" id="Phobius"/>
    </source>
</evidence>
<feature type="transmembrane region" description="Helical" evidence="8">
    <location>
        <begin position="253"/>
        <end position="278"/>
    </location>
</feature>
<reference evidence="9 10" key="1">
    <citation type="submission" date="2021-06" db="EMBL/GenBank/DDBJ databases">
        <authorList>
            <person name="Palmer J.M."/>
        </authorList>
    </citation>
    <scope>NUCLEOTIDE SEQUENCE [LARGE SCALE GENOMIC DNA]</scope>
    <source>
        <strain evidence="9 10">MEX-2019</strain>
        <tissue evidence="9">Muscle</tissue>
    </source>
</reference>
<keyword evidence="7" id="KW-0539">Nucleus</keyword>
<sequence length="406" mass="47291">MCLPQTSHQKTGNTAPITDLQDGEQYVMSGLNRFCYKNSVVPTWRQTWTRIQVKVWSSKVFKVETVEGEEELKELEGFSFWSWFQGFLRERHNETFININLFSKKTCFRVDPTVEAPYSVKPIRKFDIYLFLVFLSGVLLFVFAESLSRSQLFFYSAGMSTGMLASLIILFFILSRFLPKKSPFYMLIVGGWSFSLYAIQLACRNLGVILREHWHAALGYVTVVGFISFAVCYRYGPLVDEKSINILSWTLQLLGLLLIYLGIQIQQVAFAIIVASLFSKNLEYPVTLALKAWRKVRGYVYWKPQPRRLLTEEEYQKEAEEETRRALEELRKYCNSPEFSPWRAVSRLQSPKRFADFIEGSPHLMPNEVSVHAQEYGFGGTFFEEEFFNTDDEDEEEELKPMMKPE</sequence>
<keyword evidence="6 8" id="KW-0472">Membrane</keyword>
<dbReference type="GO" id="GO:0005637">
    <property type="term" value="C:nuclear inner membrane"/>
    <property type="evidence" value="ECO:0007669"/>
    <property type="project" value="UniProtKB-SubCell"/>
</dbReference>
<evidence type="ECO:0000313" key="10">
    <source>
        <dbReference type="Proteomes" id="UP001311232"/>
    </source>
</evidence>
<evidence type="ECO:0000256" key="3">
    <source>
        <dbReference type="ARBA" id="ARBA00022692"/>
    </source>
</evidence>
<organism evidence="9 10">
    <name type="scientific">Crenichthys baileyi</name>
    <name type="common">White River springfish</name>
    <dbReference type="NCBI Taxonomy" id="28760"/>
    <lineage>
        <taxon>Eukaryota</taxon>
        <taxon>Metazoa</taxon>
        <taxon>Chordata</taxon>
        <taxon>Craniata</taxon>
        <taxon>Vertebrata</taxon>
        <taxon>Euteleostomi</taxon>
        <taxon>Actinopterygii</taxon>
        <taxon>Neopterygii</taxon>
        <taxon>Teleostei</taxon>
        <taxon>Neoteleostei</taxon>
        <taxon>Acanthomorphata</taxon>
        <taxon>Ovalentaria</taxon>
        <taxon>Atherinomorphae</taxon>
        <taxon>Cyprinodontiformes</taxon>
        <taxon>Goodeidae</taxon>
        <taxon>Crenichthys</taxon>
    </lineage>
</organism>
<evidence type="ECO:0000256" key="4">
    <source>
        <dbReference type="ARBA" id="ARBA00022729"/>
    </source>
</evidence>
<comment type="subcellular location">
    <subcellularLocation>
        <location evidence="1">Nucleus inner membrane</location>
        <topology evidence="1">Multi-pass membrane protein</topology>
        <orientation evidence="1">Nucleoplasmic side</orientation>
    </subcellularLocation>
</comment>
<feature type="transmembrane region" description="Helical" evidence="8">
    <location>
        <begin position="128"/>
        <end position="147"/>
    </location>
</feature>
<dbReference type="Proteomes" id="UP001311232">
    <property type="component" value="Unassembled WGS sequence"/>
</dbReference>
<keyword evidence="10" id="KW-1185">Reference proteome</keyword>
<comment type="similarity">
    <text evidence="2">Belongs to the NEMP family.</text>
</comment>
<dbReference type="EMBL" id="JAHHUM010001767">
    <property type="protein sequence ID" value="KAK5609054.1"/>
    <property type="molecule type" value="Genomic_DNA"/>
</dbReference>
<keyword evidence="4" id="KW-0732">Signal</keyword>
<evidence type="ECO:0000313" key="9">
    <source>
        <dbReference type="EMBL" id="KAK5609054.1"/>
    </source>
</evidence>
<evidence type="ECO:0000256" key="7">
    <source>
        <dbReference type="ARBA" id="ARBA00023242"/>
    </source>
</evidence>
<evidence type="ECO:0000256" key="6">
    <source>
        <dbReference type="ARBA" id="ARBA00023136"/>
    </source>
</evidence>
<comment type="caution">
    <text evidence="9">The sequence shown here is derived from an EMBL/GenBank/DDBJ whole genome shotgun (WGS) entry which is preliminary data.</text>
</comment>
<protein>
    <recommendedName>
        <fullName evidence="11">Nuclear envelope integral membrane protein 1</fullName>
    </recommendedName>
</protein>
<keyword evidence="5 8" id="KW-1133">Transmembrane helix</keyword>